<organism evidence="1 2">
    <name type="scientific">Ramalina farinacea</name>
    <dbReference type="NCBI Taxonomy" id="258253"/>
    <lineage>
        <taxon>Eukaryota</taxon>
        <taxon>Fungi</taxon>
        <taxon>Dikarya</taxon>
        <taxon>Ascomycota</taxon>
        <taxon>Pezizomycotina</taxon>
        <taxon>Lecanoromycetes</taxon>
        <taxon>OSLEUM clade</taxon>
        <taxon>Lecanoromycetidae</taxon>
        <taxon>Lecanorales</taxon>
        <taxon>Lecanorineae</taxon>
        <taxon>Ramalinaceae</taxon>
        <taxon>Ramalina</taxon>
    </lineage>
</organism>
<dbReference type="AlphaFoldDB" id="A0AA43TXI1"/>
<dbReference type="EMBL" id="JAPUFD010000015">
    <property type="protein sequence ID" value="MDI1491519.1"/>
    <property type="molecule type" value="Genomic_DNA"/>
</dbReference>
<protein>
    <submittedName>
        <fullName evidence="1">Uncharacterized protein</fullName>
    </submittedName>
</protein>
<name>A0AA43TXI1_9LECA</name>
<gene>
    <name evidence="1" type="ORF">OHK93_002728</name>
</gene>
<keyword evidence="2" id="KW-1185">Reference proteome</keyword>
<comment type="caution">
    <text evidence="1">The sequence shown here is derived from an EMBL/GenBank/DDBJ whole genome shotgun (WGS) entry which is preliminary data.</text>
</comment>
<reference evidence="1" key="1">
    <citation type="journal article" date="2023" name="Genome Biol. Evol.">
        <title>First Whole Genome Sequence and Flow Cytometry Genome Size Data for the Lichen-Forming Fungus Ramalina farinacea (Ascomycota).</title>
        <authorList>
            <person name="Llewellyn T."/>
            <person name="Mian S."/>
            <person name="Hill R."/>
            <person name="Leitch I.J."/>
            <person name="Gaya E."/>
        </authorList>
    </citation>
    <scope>NUCLEOTIDE SEQUENCE</scope>
    <source>
        <strain evidence="1">LIQ254RAFAR</strain>
    </source>
</reference>
<dbReference type="Proteomes" id="UP001161017">
    <property type="component" value="Unassembled WGS sequence"/>
</dbReference>
<evidence type="ECO:0000313" key="2">
    <source>
        <dbReference type="Proteomes" id="UP001161017"/>
    </source>
</evidence>
<sequence length="90" mass="10138">MSSETSPPTNEMPCSMIIPRGEGRLVVHFSRFKTKPKDDGEKTILKKSDVKKLLNHFGDQGSQVCLLDKALELLSYNVELYWGVKQGLID</sequence>
<proteinExistence type="predicted"/>
<evidence type="ECO:0000313" key="1">
    <source>
        <dbReference type="EMBL" id="MDI1491519.1"/>
    </source>
</evidence>
<accession>A0AA43TXI1</accession>